<evidence type="ECO:0000256" key="8">
    <source>
        <dbReference type="ARBA" id="ARBA00022723"/>
    </source>
</evidence>
<keyword evidence="8" id="KW-0479">Metal-binding</keyword>
<dbReference type="KEGG" id="als:DJ013_13535"/>
<dbReference type="SUPFAM" id="SSF48371">
    <property type="entry name" value="ARM repeat"/>
    <property type="match status" value="1"/>
</dbReference>
<evidence type="ECO:0000256" key="2">
    <source>
        <dbReference type="ARBA" id="ARBA00001947"/>
    </source>
</evidence>
<dbReference type="PANTHER" id="PTHR11533">
    <property type="entry name" value="PROTEASE M1 ZINC METALLOPROTEASE"/>
    <property type="match status" value="1"/>
</dbReference>
<dbReference type="Pfam" id="PF01433">
    <property type="entry name" value="Peptidase_M1"/>
    <property type="match status" value="1"/>
</dbReference>
<comment type="similarity">
    <text evidence="3">Belongs to the peptidase M1 family.</text>
</comment>
<evidence type="ECO:0000256" key="12">
    <source>
        <dbReference type="SAM" id="SignalP"/>
    </source>
</evidence>
<dbReference type="SUPFAM" id="SSF55486">
    <property type="entry name" value="Metalloproteases ('zincins'), catalytic domain"/>
    <property type="match status" value="1"/>
</dbReference>
<dbReference type="InterPro" id="IPR016024">
    <property type="entry name" value="ARM-type_fold"/>
</dbReference>
<dbReference type="Gene3D" id="1.25.10.10">
    <property type="entry name" value="Leucine-rich Repeat Variant"/>
    <property type="match status" value="1"/>
</dbReference>
<keyword evidence="16" id="KW-1185">Reference proteome</keyword>
<evidence type="ECO:0000256" key="6">
    <source>
        <dbReference type="ARBA" id="ARBA00022438"/>
    </source>
</evidence>
<dbReference type="GO" id="GO:0005615">
    <property type="term" value="C:extracellular space"/>
    <property type="evidence" value="ECO:0007669"/>
    <property type="project" value="TreeGrafter"/>
</dbReference>
<evidence type="ECO:0000256" key="9">
    <source>
        <dbReference type="ARBA" id="ARBA00022801"/>
    </source>
</evidence>
<dbReference type="GO" id="GO:0016285">
    <property type="term" value="F:alanyl aminopeptidase activity"/>
    <property type="evidence" value="ECO:0007669"/>
    <property type="project" value="UniProtKB-EC"/>
</dbReference>
<comment type="catalytic activity">
    <reaction evidence="1">
        <text>Release of an N-terminal amino acid, Xaa-|-Yaa- from a peptide, amide or arylamide. Xaa is preferably Ala, but may be most amino acids including Pro (slow action). When a terminal hydrophobic residue is followed by a prolyl residue, the two may be released as an intact Xaa-Pro dipeptide.</text>
        <dbReference type="EC" id="3.4.11.2"/>
    </reaction>
</comment>
<dbReference type="InterPro" id="IPR014782">
    <property type="entry name" value="Peptidase_M1_dom"/>
</dbReference>
<dbReference type="SUPFAM" id="SSF63737">
    <property type="entry name" value="Leukotriene A4 hydrolase N-terminal domain"/>
    <property type="match status" value="1"/>
</dbReference>
<evidence type="ECO:0000256" key="7">
    <source>
        <dbReference type="ARBA" id="ARBA00022670"/>
    </source>
</evidence>
<evidence type="ECO:0000256" key="1">
    <source>
        <dbReference type="ARBA" id="ARBA00000098"/>
    </source>
</evidence>
<protein>
    <recommendedName>
        <fullName evidence="5">Aminopeptidase N</fullName>
        <ecNumber evidence="4">3.4.11.2</ecNumber>
    </recommendedName>
</protein>
<gene>
    <name evidence="15" type="ORF">DJ013_13535</name>
</gene>
<dbReference type="GO" id="GO:0006508">
    <property type="term" value="P:proteolysis"/>
    <property type="evidence" value="ECO:0007669"/>
    <property type="project" value="UniProtKB-KW"/>
</dbReference>
<dbReference type="InterPro" id="IPR027268">
    <property type="entry name" value="Peptidase_M4/M1_CTD_sf"/>
</dbReference>
<evidence type="ECO:0000313" key="16">
    <source>
        <dbReference type="Proteomes" id="UP000249873"/>
    </source>
</evidence>
<keyword evidence="11" id="KW-0482">Metalloprotease</keyword>
<feature type="signal peptide" evidence="12">
    <location>
        <begin position="1"/>
        <end position="29"/>
    </location>
</feature>
<dbReference type="GO" id="GO:0042277">
    <property type="term" value="F:peptide binding"/>
    <property type="evidence" value="ECO:0007669"/>
    <property type="project" value="TreeGrafter"/>
</dbReference>
<dbReference type="Gene3D" id="2.60.40.1730">
    <property type="entry name" value="tricorn interacting facor f3 domain"/>
    <property type="match status" value="1"/>
</dbReference>
<name>A0A2Z4GE02_9BACT</name>
<keyword evidence="10" id="KW-0862">Zinc</keyword>
<dbReference type="InterPro" id="IPR001930">
    <property type="entry name" value="Peptidase_M1"/>
</dbReference>
<dbReference type="PANTHER" id="PTHR11533:SF174">
    <property type="entry name" value="PUROMYCIN-SENSITIVE AMINOPEPTIDASE-RELATED"/>
    <property type="match status" value="1"/>
</dbReference>
<evidence type="ECO:0000313" key="15">
    <source>
        <dbReference type="EMBL" id="AWV99133.1"/>
    </source>
</evidence>
<dbReference type="InterPro" id="IPR011989">
    <property type="entry name" value="ARM-like"/>
</dbReference>
<evidence type="ECO:0000259" key="14">
    <source>
        <dbReference type="Pfam" id="PF17900"/>
    </source>
</evidence>
<dbReference type="Gene3D" id="1.10.390.10">
    <property type="entry name" value="Neutral Protease Domain 2"/>
    <property type="match status" value="1"/>
</dbReference>
<evidence type="ECO:0000256" key="4">
    <source>
        <dbReference type="ARBA" id="ARBA00012564"/>
    </source>
</evidence>
<dbReference type="GO" id="GO:0008270">
    <property type="term" value="F:zinc ion binding"/>
    <property type="evidence" value="ECO:0007669"/>
    <property type="project" value="InterPro"/>
</dbReference>
<dbReference type="GO" id="GO:0005737">
    <property type="term" value="C:cytoplasm"/>
    <property type="evidence" value="ECO:0007669"/>
    <property type="project" value="TreeGrafter"/>
</dbReference>
<dbReference type="PRINTS" id="PR00756">
    <property type="entry name" value="ALADIPTASE"/>
</dbReference>
<dbReference type="RefSeq" id="WP_111372326.1">
    <property type="nucleotide sequence ID" value="NZ_CP029480.1"/>
</dbReference>
<dbReference type="EC" id="3.4.11.2" evidence="4"/>
<proteinExistence type="inferred from homology"/>
<keyword evidence="12" id="KW-0732">Signal</keyword>
<dbReference type="Proteomes" id="UP000249873">
    <property type="component" value="Chromosome"/>
</dbReference>
<dbReference type="InterPro" id="IPR050344">
    <property type="entry name" value="Peptidase_M1_aminopeptidases"/>
</dbReference>
<dbReference type="InterPro" id="IPR045357">
    <property type="entry name" value="Aminopeptidase_N-like_N"/>
</dbReference>
<dbReference type="InterPro" id="IPR042097">
    <property type="entry name" value="Aminopeptidase_N-like_N_sf"/>
</dbReference>
<evidence type="ECO:0000256" key="10">
    <source>
        <dbReference type="ARBA" id="ARBA00022833"/>
    </source>
</evidence>
<dbReference type="CDD" id="cd09603">
    <property type="entry name" value="M1_APN_like"/>
    <property type="match status" value="1"/>
</dbReference>
<dbReference type="EMBL" id="CP029480">
    <property type="protein sequence ID" value="AWV99133.1"/>
    <property type="molecule type" value="Genomic_DNA"/>
</dbReference>
<comment type="cofactor">
    <cofactor evidence="2">
        <name>Zn(2+)</name>
        <dbReference type="ChEBI" id="CHEBI:29105"/>
    </cofactor>
</comment>
<keyword evidence="7" id="KW-0645">Protease</keyword>
<feature type="chain" id="PRO_5016454493" description="Aminopeptidase N" evidence="12">
    <location>
        <begin position="30"/>
        <end position="832"/>
    </location>
</feature>
<evidence type="ECO:0000256" key="3">
    <source>
        <dbReference type="ARBA" id="ARBA00010136"/>
    </source>
</evidence>
<feature type="domain" description="Aminopeptidase N-like N-terminal" evidence="14">
    <location>
        <begin position="45"/>
        <end position="227"/>
    </location>
</feature>
<dbReference type="Pfam" id="PF17900">
    <property type="entry name" value="Peptidase_M1_N"/>
    <property type="match status" value="1"/>
</dbReference>
<accession>A0A2Z4GE02</accession>
<dbReference type="GO" id="GO:0016020">
    <property type="term" value="C:membrane"/>
    <property type="evidence" value="ECO:0007669"/>
    <property type="project" value="TreeGrafter"/>
</dbReference>
<feature type="domain" description="Peptidase M1 membrane alanine aminopeptidase" evidence="13">
    <location>
        <begin position="266"/>
        <end position="471"/>
    </location>
</feature>
<sequence>MTLLIDFKYMNKLLGSLFFLLTLAGNALAQKNYNASETKYFDLIHTELDVKPDWQTNHLEGQAELTLKPWFYPQEKLILDAKGFDIKKVVLNNQTVDYKYDGIKLEIPLGRPFNSKETIKVNIAYTAKPDELGKIEAFKDLEYKGLYFINTDKTKPQQVWTEGETEYNSCWFPTLDSPNQKHTQRISITIPKNFTTLSNGLLKNSKENPDGTRTDTWVQNIEHSVYLTMIAAGEFKKVTDSTFKAFEVSYYVEPAFEKYAYHIFGRTPEMIKYFEELLQTKYPWQKYAQIAVRDYVSGAMENTTATVHGSGIQKNDNQIVDNNDDGVIAHELFHHWFGDLVTAESWANLPLNEAFADYSEYLWANHKYGKDEGDWLNFTALNQYLDEAEDKQEPVIRYGYADKEDMFDSHSYAKGGRILHMLRNEVGDQAFFESLRLYLDENQFKNAEINNLRLAFESVTGRDLNWFFEQWFLKKGHPRLTVEHSYKSGNLSIEINQTLDSLNDLVYQLPLQVEIGTEEGFTQRSLFLNKKSQTFDFQLEDKPTYVKIDPNGYALAVISQNQSTKELINQFENSKSAIARFKAFKEITSEEASDGNISPNPMFDKTKRSVALKALDDNFWKIRELAIHKFFDYDGDDFLKIEKNLQSVIRIDSRSQVRAAAILAMKNFLNPQNDLLFRNALADTSYTVRAAALEAILINNPSDATSLTAKFENIDDVNIFSAVAGYKALQGKAEDLNWFETKIGQLSSGELYQTMGIFGSYIISADLNTQLASIPFLKDIALNESAWYGRFSAAQALMLLMDMDEAQAALKEVFSAETEERLQQIYSQIPLN</sequence>
<reference evidence="15 16" key="1">
    <citation type="submission" date="2018-05" db="EMBL/GenBank/DDBJ databases">
        <title>Complete genome sequence of Arcticibacterium luteifluviistationis SM1504T, a cytophagaceae bacterium isolated from Arctic surface seawater.</title>
        <authorList>
            <person name="Li Y."/>
            <person name="Qin Q.-L."/>
        </authorList>
    </citation>
    <scope>NUCLEOTIDE SEQUENCE [LARGE SCALE GENOMIC DNA]</scope>
    <source>
        <strain evidence="15 16">SM1504</strain>
    </source>
</reference>
<dbReference type="GO" id="GO:0070006">
    <property type="term" value="F:metalloaminopeptidase activity"/>
    <property type="evidence" value="ECO:0007669"/>
    <property type="project" value="TreeGrafter"/>
</dbReference>
<dbReference type="GO" id="GO:0043171">
    <property type="term" value="P:peptide catabolic process"/>
    <property type="evidence" value="ECO:0007669"/>
    <property type="project" value="TreeGrafter"/>
</dbReference>
<dbReference type="AlphaFoldDB" id="A0A2Z4GE02"/>
<organism evidence="15 16">
    <name type="scientific">Arcticibacterium luteifluviistationis</name>
    <dbReference type="NCBI Taxonomy" id="1784714"/>
    <lineage>
        <taxon>Bacteria</taxon>
        <taxon>Pseudomonadati</taxon>
        <taxon>Bacteroidota</taxon>
        <taxon>Cytophagia</taxon>
        <taxon>Cytophagales</taxon>
        <taxon>Leadbetterellaceae</taxon>
        <taxon>Arcticibacterium</taxon>
    </lineage>
</organism>
<evidence type="ECO:0000256" key="5">
    <source>
        <dbReference type="ARBA" id="ARBA00015611"/>
    </source>
</evidence>
<evidence type="ECO:0000259" key="13">
    <source>
        <dbReference type="Pfam" id="PF01433"/>
    </source>
</evidence>
<keyword evidence="6" id="KW-0031">Aminopeptidase</keyword>
<keyword evidence="9" id="KW-0378">Hydrolase</keyword>
<dbReference type="OrthoDB" id="100605at2"/>
<evidence type="ECO:0000256" key="11">
    <source>
        <dbReference type="ARBA" id="ARBA00023049"/>
    </source>
</evidence>